<dbReference type="SUPFAM" id="SSF48371">
    <property type="entry name" value="ARM repeat"/>
    <property type="match status" value="1"/>
</dbReference>
<sequence length="1664" mass="184184">MATVTCRIQYLEDTDPFVCTNFPEPRRPPPHDVYENIALSEQIAGFHNLVDAPLKLVECALQLAPNGNYLDLESSLAEQRDDLEHFYEDISKGKKPILILRTQLSVRVHSILEKLYNSHGPELRRSLFSLKQLFQDDKDLVPEFVNSEGLTCFIKVGTEADHNYQNYILRALSQIMLFVDGMNGVINHNETVQWLYTLCGSMSRLVVKTALKLLIVFVEYTETNSPLLIQAINTVDGKRGVKPWAYLTDILEERNGSDSELLVYTMTLINKTLAALPDQDSFYDVTDCLEQQGMERIMQKHMTSKGTEPDLKQQFTTYENALKHEDGELYEASTHVQKERRKVSSNSEEGRRSRRSSGQSFPDVSLGTVSSSSESPTAGKRSPGLSPTTSPELGEPRSSEPATPTSSCSDLGSPRSSPTLPPMASPGAAVSPTDQEQSLSTSIPSLTVSAPPEKQSQPLGEPQQEQEQQTEGRSVFNAEVCNVNMDKPVLRNYEDKFLRNLVATQWGKKNRRSYPASGAQAPEEEPMSPDPKESSPPESSPSRDTEEQPFSRGTRLAGKRAPLNQKADHQDPSPSPVPSPSTLEPTGDRQAAQNETGGAGQCQGSMAEQKKTLSSNTKFMMDMLYSNKPAEEAQSPREEESPLRAELEGLGGSLAARLAEERPGRRMRPQYSIDAETHSHSLETTLMTPLSRSQGSWDQLQPSSKALKIKDLDFSDLLEEEDIDVLDVDTFSSGVVNGGAIPPPPPPMAGLGGPPPPPPPPPPPGGVPPPPSSQSPDSALTKKRKTVKLFWRELKQPDSPRKCKFGRGTVWASLDKVTVDTAKLEHLFESKAKELPVAKKGPEVKKTEIVVLDPKRSNAINIGMTVLPARHVIKAAILSFDEFAISKEGIEKILTMIPTEEEKQKIQEAQLANPDVPLGTAEQFLLTLSSIGGLAARLQLWAFKLNYENLEKEIAEPLFDLKLGMEQLAKNKTFKRILATLLAIGNFLNSSNAKGFELSYLEKVTEVKDTVHRQSLLHHTCNFVVENYPDTSDIYSEIPAITRSAKVEFEQLSENLVQLERKCKASWDNLKVLAKHETKAVLRNRMTDFLKDCTEKIIILKVVHRRIINRFHSFLLFLGQPSYSVRDTKITHFCKIISEFALEYRTSRERVLTQKHKRAAHRERTKTRGKLITETEKFSGAVSPQPQPEESTNRSSNEPEPSQEEHENMKNMLIASGDPGVRRRRAARSLGQVNPPNMSVGKEDNQNPQDDATDEIMDRLVKSVTQNPTERPSSPKTRKHSRLNRKSLRRTLKSGLTSEMVQALGLSKGSERKMLVTLLLVLSTASGAVTDLSVTETSARAGRDVAVAPVPSPTAPHLLSEERSDAAGIALARSADSCEPPTTESSHHGGGYQIVKWEWNYVQTPYIIAIWILVASVAKILFHFSHRFTTVVPESCLLILLGLVLGGIVLVANKKQLYQLEPSLFFLFLLPTIVGDAGYFMPSRLFFDNLGAILMYAVVGTLWNAFCTGFSLYGVKLAGIIDEKVEAGMMEFLLFGALISAVDPVAVLAVFEEVHVNDTLFIIVFGESLVNDAVTVVLYKVYISFVEVGPGNIDTADYFKGIASFLVVNIGGTVVGLIFAFILAFITRFTKKVRIIEPLFIFLLVYLAYLTAELLSLSAILSAV</sequence>
<dbReference type="GO" id="GO:0006885">
    <property type="term" value="P:regulation of pH"/>
    <property type="evidence" value="ECO:0007669"/>
    <property type="project" value="InterPro"/>
</dbReference>
<keyword evidence="6" id="KW-0050">Antiport</keyword>
<keyword evidence="6" id="KW-0739">Sodium transport</keyword>
<keyword evidence="4 8" id="KW-0472">Membrane</keyword>
<dbReference type="GO" id="GO:0051015">
    <property type="term" value="F:actin filament binding"/>
    <property type="evidence" value="ECO:0007669"/>
    <property type="project" value="TreeGrafter"/>
</dbReference>
<feature type="compositionally biased region" description="Polar residues" evidence="7">
    <location>
        <begin position="432"/>
        <end position="448"/>
    </location>
</feature>
<dbReference type="GO" id="GO:0030866">
    <property type="term" value="P:cortical actin cytoskeleton organization"/>
    <property type="evidence" value="ECO:0007669"/>
    <property type="project" value="TreeGrafter"/>
</dbReference>
<feature type="transmembrane region" description="Helical" evidence="8">
    <location>
        <begin position="1436"/>
        <end position="1452"/>
    </location>
</feature>
<dbReference type="InterPro" id="IPR004709">
    <property type="entry name" value="NaH_exchanger"/>
</dbReference>
<dbReference type="PROSITE" id="PS51232">
    <property type="entry name" value="GBD_FH3"/>
    <property type="match status" value="1"/>
</dbReference>
<dbReference type="InterPro" id="IPR015425">
    <property type="entry name" value="FH2_Formin"/>
</dbReference>
<evidence type="ECO:0000256" key="6">
    <source>
        <dbReference type="RuleBase" id="RU003722"/>
    </source>
</evidence>
<dbReference type="InterPro" id="IPR006153">
    <property type="entry name" value="Cation/H_exchanger_TM"/>
</dbReference>
<comment type="similarity">
    <text evidence="6">Belongs to the monovalent cation:proton antiporter 1 (CPA1) transporter (TC 2.A.36) family.</text>
</comment>
<dbReference type="Pfam" id="PF00999">
    <property type="entry name" value="Na_H_Exchanger"/>
    <property type="match status" value="1"/>
</dbReference>
<dbReference type="InterPro" id="IPR056771">
    <property type="entry name" value="FH3_FHOD1-3-like"/>
</dbReference>
<name>A0A9Q1CY88_CONCO</name>
<keyword evidence="6" id="KW-0813">Transport</keyword>
<feature type="transmembrane region" description="Helical" evidence="8">
    <location>
        <begin position="1602"/>
        <end position="1627"/>
    </location>
</feature>
<feature type="transmembrane region" description="Helical" evidence="8">
    <location>
        <begin position="1639"/>
        <end position="1661"/>
    </location>
</feature>
<comment type="caution">
    <text evidence="11">The sequence shown here is derived from an EMBL/GenBank/DDBJ whole genome shotgun (WGS) entry which is preliminary data.</text>
</comment>
<feature type="compositionally biased region" description="Basic and acidic residues" evidence="7">
    <location>
        <begin position="629"/>
        <end position="647"/>
    </location>
</feature>
<dbReference type="NCBIfam" id="TIGR00840">
    <property type="entry name" value="b_cpa1"/>
    <property type="match status" value="1"/>
</dbReference>
<feature type="region of interest" description="Disordered" evidence="7">
    <location>
        <begin position="1230"/>
        <end position="1251"/>
    </location>
</feature>
<evidence type="ECO:0000313" key="12">
    <source>
        <dbReference type="Proteomes" id="UP001152803"/>
    </source>
</evidence>
<feature type="transmembrane region" description="Helical" evidence="8">
    <location>
        <begin position="1493"/>
        <end position="1512"/>
    </location>
</feature>
<feature type="compositionally biased region" description="Low complexity" evidence="7">
    <location>
        <begin position="455"/>
        <end position="472"/>
    </location>
</feature>
<keyword evidence="6" id="KW-0406">Ion transport</keyword>
<dbReference type="PROSITE" id="PS51444">
    <property type="entry name" value="FH2"/>
    <property type="match status" value="1"/>
</dbReference>
<dbReference type="PANTHER" id="PTHR45920">
    <property type="entry name" value="FORMIN HOMOLOGY 2 DOMAIN CONTAINING, ISOFORM I"/>
    <property type="match status" value="1"/>
</dbReference>
<dbReference type="Pfam" id="PF02181">
    <property type="entry name" value="FH2"/>
    <property type="match status" value="1"/>
</dbReference>
<dbReference type="InterPro" id="IPR014768">
    <property type="entry name" value="GBD/FH3_dom"/>
</dbReference>
<feature type="compositionally biased region" description="Polar residues" evidence="7">
    <location>
        <begin position="400"/>
        <end position="418"/>
    </location>
</feature>
<dbReference type="InterPro" id="IPR011989">
    <property type="entry name" value="ARM-like"/>
</dbReference>
<accession>A0A9Q1CY88</accession>
<evidence type="ECO:0000256" key="3">
    <source>
        <dbReference type="ARBA" id="ARBA00022989"/>
    </source>
</evidence>
<dbReference type="InterPro" id="IPR016024">
    <property type="entry name" value="ARM-type_fold"/>
</dbReference>
<feature type="compositionally biased region" description="Basic residues" evidence="7">
    <location>
        <begin position="1153"/>
        <end position="1169"/>
    </location>
</feature>
<feature type="compositionally biased region" description="Pro residues" evidence="7">
    <location>
        <begin position="741"/>
        <end position="773"/>
    </location>
</feature>
<evidence type="ECO:0000256" key="4">
    <source>
        <dbReference type="ARBA" id="ARBA00023136"/>
    </source>
</evidence>
<feature type="region of interest" description="Disordered" evidence="7">
    <location>
        <begin position="330"/>
        <end position="475"/>
    </location>
</feature>
<feature type="domain" description="GBD/FH3" evidence="9">
    <location>
        <begin position="28"/>
        <end position="406"/>
    </location>
</feature>
<reference evidence="11" key="1">
    <citation type="journal article" date="2023" name="Science">
        <title>Genome structures resolve the early diversification of teleost fishes.</title>
        <authorList>
            <person name="Parey E."/>
            <person name="Louis A."/>
            <person name="Montfort J."/>
            <person name="Bouchez O."/>
            <person name="Roques C."/>
            <person name="Iampietro C."/>
            <person name="Lluch J."/>
            <person name="Castinel A."/>
            <person name="Donnadieu C."/>
            <person name="Desvignes T."/>
            <person name="Floi Bucao C."/>
            <person name="Jouanno E."/>
            <person name="Wen M."/>
            <person name="Mejri S."/>
            <person name="Dirks R."/>
            <person name="Jansen H."/>
            <person name="Henkel C."/>
            <person name="Chen W.J."/>
            <person name="Zahm M."/>
            <person name="Cabau C."/>
            <person name="Klopp C."/>
            <person name="Thompson A.W."/>
            <person name="Robinson-Rechavi M."/>
            <person name="Braasch I."/>
            <person name="Lecointre G."/>
            <person name="Bobe J."/>
            <person name="Postlethwait J.H."/>
            <person name="Berthelot C."/>
            <person name="Roest Crollius H."/>
            <person name="Guiguen Y."/>
        </authorList>
    </citation>
    <scope>NUCLEOTIDE SEQUENCE</scope>
    <source>
        <strain evidence="11">Concon-B</strain>
    </source>
</reference>
<feature type="region of interest" description="Disordered" evidence="7">
    <location>
        <begin position="1151"/>
        <end position="1208"/>
    </location>
</feature>
<dbReference type="SUPFAM" id="SSF101447">
    <property type="entry name" value="Formin homology 2 domain (FH2 domain)"/>
    <property type="match status" value="1"/>
</dbReference>
<feature type="region of interest" description="Disordered" evidence="7">
    <location>
        <begin position="504"/>
        <end position="680"/>
    </location>
</feature>
<keyword evidence="2 6" id="KW-0812">Transmembrane</keyword>
<dbReference type="InterPro" id="IPR042201">
    <property type="entry name" value="FH2_Formin_sf"/>
</dbReference>
<gene>
    <name evidence="11" type="ORF">COCON_G00218380</name>
</gene>
<keyword evidence="5" id="KW-0009">Actin-binding</keyword>
<dbReference type="InterPro" id="IPR041387">
    <property type="entry name" value="FHOD1_GBD_N"/>
</dbReference>
<evidence type="ECO:0000259" key="10">
    <source>
        <dbReference type="PROSITE" id="PS51444"/>
    </source>
</evidence>
<dbReference type="GO" id="GO:0005737">
    <property type="term" value="C:cytoplasm"/>
    <property type="evidence" value="ECO:0007669"/>
    <property type="project" value="TreeGrafter"/>
</dbReference>
<feature type="region of interest" description="Disordered" evidence="7">
    <location>
        <begin position="737"/>
        <end position="782"/>
    </location>
</feature>
<dbReference type="EMBL" id="JAFJMO010000017">
    <property type="protein sequence ID" value="KAJ8252526.1"/>
    <property type="molecule type" value="Genomic_DNA"/>
</dbReference>
<dbReference type="GO" id="GO:0016020">
    <property type="term" value="C:membrane"/>
    <property type="evidence" value="ECO:0007669"/>
    <property type="project" value="UniProtKB-SubCell"/>
</dbReference>
<feature type="compositionally biased region" description="Polar residues" evidence="7">
    <location>
        <begin position="591"/>
        <end position="618"/>
    </location>
</feature>
<keyword evidence="12" id="KW-1185">Reference proteome</keyword>
<dbReference type="Proteomes" id="UP001152803">
    <property type="component" value="Unassembled WGS sequence"/>
</dbReference>
<dbReference type="SMART" id="SM00498">
    <property type="entry name" value="FH2"/>
    <property type="match status" value="1"/>
</dbReference>
<feature type="compositionally biased region" description="Basic and acidic residues" evidence="7">
    <location>
        <begin position="530"/>
        <end position="546"/>
    </location>
</feature>
<feature type="compositionally biased region" description="Polar residues" evidence="7">
    <location>
        <begin position="1182"/>
        <end position="1200"/>
    </location>
</feature>
<feature type="compositionally biased region" description="Basic residues" evidence="7">
    <location>
        <begin position="1276"/>
        <end position="1291"/>
    </location>
</feature>
<dbReference type="GO" id="GO:0005856">
    <property type="term" value="C:cytoskeleton"/>
    <property type="evidence" value="ECO:0007669"/>
    <property type="project" value="TreeGrafter"/>
</dbReference>
<feature type="transmembrane region" description="Helical" evidence="8">
    <location>
        <begin position="1464"/>
        <end position="1481"/>
    </location>
</feature>
<evidence type="ECO:0000256" key="1">
    <source>
        <dbReference type="ARBA" id="ARBA00004141"/>
    </source>
</evidence>
<proteinExistence type="inferred from homology"/>
<evidence type="ECO:0000256" key="5">
    <source>
        <dbReference type="ARBA" id="ARBA00023203"/>
    </source>
</evidence>
<feature type="compositionally biased region" description="Polar residues" evidence="7">
    <location>
        <begin position="1264"/>
        <end position="1275"/>
    </location>
</feature>
<feature type="transmembrane region" description="Helical" evidence="8">
    <location>
        <begin position="1532"/>
        <end position="1551"/>
    </location>
</feature>
<evidence type="ECO:0000259" key="9">
    <source>
        <dbReference type="PROSITE" id="PS51232"/>
    </source>
</evidence>
<dbReference type="GO" id="GO:0015385">
    <property type="term" value="F:sodium:proton antiporter activity"/>
    <property type="evidence" value="ECO:0007669"/>
    <property type="project" value="InterPro"/>
</dbReference>
<dbReference type="Gene3D" id="1.25.10.10">
    <property type="entry name" value="Leucine-rich Repeat Variant"/>
    <property type="match status" value="1"/>
</dbReference>
<organism evidence="11 12">
    <name type="scientific">Conger conger</name>
    <name type="common">Conger eel</name>
    <name type="synonym">Muraena conger</name>
    <dbReference type="NCBI Taxonomy" id="82655"/>
    <lineage>
        <taxon>Eukaryota</taxon>
        <taxon>Metazoa</taxon>
        <taxon>Chordata</taxon>
        <taxon>Craniata</taxon>
        <taxon>Vertebrata</taxon>
        <taxon>Euteleostomi</taxon>
        <taxon>Actinopterygii</taxon>
        <taxon>Neopterygii</taxon>
        <taxon>Teleostei</taxon>
        <taxon>Anguilliformes</taxon>
        <taxon>Congridae</taxon>
        <taxon>Conger</taxon>
    </lineage>
</organism>
<dbReference type="OrthoDB" id="9806920at2759"/>
<dbReference type="FunFam" id="1.25.10.10:FF:000056">
    <property type="entry name" value="FH1/FH2 domain-containing protein 3 isoform X1"/>
    <property type="match status" value="1"/>
</dbReference>
<evidence type="ECO:0000256" key="7">
    <source>
        <dbReference type="SAM" id="MobiDB-lite"/>
    </source>
</evidence>
<dbReference type="Gene3D" id="6.10.140.1330">
    <property type="match status" value="1"/>
</dbReference>
<comment type="subcellular location">
    <subcellularLocation>
        <location evidence="1">Membrane</location>
        <topology evidence="1">Multi-pass membrane protein</topology>
    </subcellularLocation>
</comment>
<dbReference type="PANTHER" id="PTHR45920:SF2">
    <property type="entry name" value="FH1_FH2 DOMAIN-CONTAINING PROTEIN 1"/>
    <property type="match status" value="1"/>
</dbReference>
<feature type="region of interest" description="Disordered" evidence="7">
    <location>
        <begin position="1264"/>
        <end position="1291"/>
    </location>
</feature>
<dbReference type="Pfam" id="PF18382">
    <property type="entry name" value="Formin_GBD_N"/>
    <property type="match status" value="1"/>
</dbReference>
<dbReference type="Gene3D" id="1.20.58.2220">
    <property type="entry name" value="Formin, FH2 domain"/>
    <property type="match status" value="1"/>
</dbReference>
<feature type="domain" description="FH2" evidence="10">
    <location>
        <begin position="776"/>
        <end position="1170"/>
    </location>
</feature>
<evidence type="ECO:0000313" key="11">
    <source>
        <dbReference type="EMBL" id="KAJ8252526.1"/>
    </source>
</evidence>
<dbReference type="Pfam" id="PF24959">
    <property type="entry name" value="FH3_FHOD1-3"/>
    <property type="match status" value="1"/>
</dbReference>
<evidence type="ECO:0000256" key="2">
    <source>
        <dbReference type="ARBA" id="ARBA00022692"/>
    </source>
</evidence>
<keyword evidence="6" id="KW-0915">Sodium</keyword>
<protein>
    <recommendedName>
        <fullName evidence="6">Sodium/hydrogen exchanger</fullName>
    </recommendedName>
</protein>
<evidence type="ECO:0000256" key="8">
    <source>
        <dbReference type="SAM" id="Phobius"/>
    </source>
</evidence>
<dbReference type="PRINTS" id="PR01084">
    <property type="entry name" value="NAHEXCHNGR"/>
</dbReference>
<keyword evidence="3 8" id="KW-1133">Transmembrane helix</keyword>